<sequence>MFKPLIRTCILSSALLVSLNGHADPLATVNGEPITQQQYDDYVKARAKQNPNKNEKVKPETVIEELIQRELLKQDALKTGIDKTPEFIQKVEFMRDSLLMAMGMQAHLEKHPIDDATLRNEYDRQIALIQVPQEYKVRHILVETESDAKAIIAELDEGKDFGELAKEKSKDPGSAKQNGDLGWITKQKVVPKFGEAVEKLEKGKYSASPVQTQFGWHILQVDDSRQATLPLPPFESVKDKIESALQINLMQQYLGGLKSQAKIEIVK</sequence>
<dbReference type="SUPFAM" id="SSF109998">
    <property type="entry name" value="Triger factor/SurA peptide-binding domain-like"/>
    <property type="match status" value="1"/>
</dbReference>
<comment type="similarity">
    <text evidence="2">Belongs to the PpiC/parvulin rotamase family.</text>
</comment>
<comment type="caution">
    <text evidence="8">The sequence shown here is derived from an EMBL/GenBank/DDBJ whole genome shotgun (WGS) entry which is preliminary data.</text>
</comment>
<reference evidence="8 9" key="1">
    <citation type="journal article" date="2016" name="Front. Microbiol.">
        <title>Single-Cell (Meta-)Genomics of a Dimorphic Candidatus Thiomargarita nelsonii Reveals Genomic Plasticity.</title>
        <authorList>
            <person name="Flood B.E."/>
            <person name="Fliss P."/>
            <person name="Jones D.S."/>
            <person name="Dick G.J."/>
            <person name="Jain S."/>
            <person name="Kaster A.K."/>
            <person name="Winkel M."/>
            <person name="Mussmann M."/>
            <person name="Bailey J."/>
        </authorList>
    </citation>
    <scope>NUCLEOTIDE SEQUENCE [LARGE SCALE GENOMIC DNA]</scope>
    <source>
        <strain evidence="8">Hydrate Ridge</strain>
    </source>
</reference>
<dbReference type="EC" id="5.2.1.8" evidence="3"/>
<keyword evidence="5" id="KW-0413">Isomerase</keyword>
<dbReference type="SUPFAM" id="SSF54534">
    <property type="entry name" value="FKBP-like"/>
    <property type="match status" value="1"/>
</dbReference>
<dbReference type="GO" id="GO:0003755">
    <property type="term" value="F:peptidyl-prolyl cis-trans isomerase activity"/>
    <property type="evidence" value="ECO:0007669"/>
    <property type="project" value="UniProtKB-KW"/>
</dbReference>
<dbReference type="Gene3D" id="1.10.8.1040">
    <property type="match status" value="1"/>
</dbReference>
<evidence type="ECO:0000256" key="3">
    <source>
        <dbReference type="ARBA" id="ARBA00013194"/>
    </source>
</evidence>
<feature type="domain" description="PpiC" evidence="7">
    <location>
        <begin position="132"/>
        <end position="223"/>
    </location>
</feature>
<dbReference type="PANTHER" id="PTHR47245">
    <property type="entry name" value="PEPTIDYLPROLYL ISOMERASE"/>
    <property type="match status" value="1"/>
</dbReference>
<dbReference type="InterPro" id="IPR046357">
    <property type="entry name" value="PPIase_dom_sf"/>
</dbReference>
<evidence type="ECO:0000256" key="6">
    <source>
        <dbReference type="SAM" id="SignalP"/>
    </source>
</evidence>
<keyword evidence="6" id="KW-0732">Signal</keyword>
<name>A0A0A6PA19_9GAMM</name>
<dbReference type="PANTHER" id="PTHR47245:SF2">
    <property type="entry name" value="PEPTIDYL-PROLYL CIS-TRANS ISOMERASE HP_0175-RELATED"/>
    <property type="match status" value="1"/>
</dbReference>
<feature type="chain" id="PRO_5020034086" description="peptidylprolyl isomerase" evidence="6">
    <location>
        <begin position="24"/>
        <end position="267"/>
    </location>
</feature>
<dbReference type="Pfam" id="PF13623">
    <property type="entry name" value="SurA_N_2"/>
    <property type="match status" value="1"/>
</dbReference>
<evidence type="ECO:0000313" key="8">
    <source>
        <dbReference type="EMBL" id="KHD07528.2"/>
    </source>
</evidence>
<gene>
    <name evidence="8" type="ORF">PN36_25095</name>
</gene>
<keyword evidence="9" id="KW-1185">Reference proteome</keyword>
<evidence type="ECO:0000256" key="1">
    <source>
        <dbReference type="ARBA" id="ARBA00000971"/>
    </source>
</evidence>
<dbReference type="Pfam" id="PF00639">
    <property type="entry name" value="Rotamase"/>
    <property type="match status" value="1"/>
</dbReference>
<feature type="signal peptide" evidence="6">
    <location>
        <begin position="1"/>
        <end position="23"/>
    </location>
</feature>
<accession>A0A0A6PA19</accession>
<dbReference type="AlphaFoldDB" id="A0A0A6PA19"/>
<evidence type="ECO:0000259" key="7">
    <source>
        <dbReference type="PROSITE" id="PS50198"/>
    </source>
</evidence>
<proteinExistence type="inferred from homology"/>
<organism evidence="8 9">
    <name type="scientific">Candidatus Thiomargarita nelsonii</name>
    <dbReference type="NCBI Taxonomy" id="1003181"/>
    <lineage>
        <taxon>Bacteria</taxon>
        <taxon>Pseudomonadati</taxon>
        <taxon>Pseudomonadota</taxon>
        <taxon>Gammaproteobacteria</taxon>
        <taxon>Thiotrichales</taxon>
        <taxon>Thiotrichaceae</taxon>
        <taxon>Thiomargarita</taxon>
    </lineage>
</organism>
<dbReference type="Proteomes" id="UP000030428">
    <property type="component" value="Unassembled WGS sequence"/>
</dbReference>
<dbReference type="InterPro" id="IPR050245">
    <property type="entry name" value="PrsA_foldase"/>
</dbReference>
<dbReference type="Gene3D" id="3.10.50.40">
    <property type="match status" value="1"/>
</dbReference>
<evidence type="ECO:0000313" key="9">
    <source>
        <dbReference type="Proteomes" id="UP000030428"/>
    </source>
</evidence>
<keyword evidence="4 5" id="KW-0697">Rotamase</keyword>
<evidence type="ECO:0000256" key="2">
    <source>
        <dbReference type="ARBA" id="ARBA00007656"/>
    </source>
</evidence>
<protein>
    <recommendedName>
        <fullName evidence="3">peptidylprolyl isomerase</fullName>
        <ecNumber evidence="3">5.2.1.8</ecNumber>
    </recommendedName>
</protein>
<dbReference type="PROSITE" id="PS50198">
    <property type="entry name" value="PPIC_PPIASE_2"/>
    <property type="match status" value="1"/>
</dbReference>
<dbReference type="InterPro" id="IPR027304">
    <property type="entry name" value="Trigger_fact/SurA_dom_sf"/>
</dbReference>
<evidence type="ECO:0000256" key="4">
    <source>
        <dbReference type="ARBA" id="ARBA00023110"/>
    </source>
</evidence>
<evidence type="ECO:0000256" key="5">
    <source>
        <dbReference type="PROSITE-ProRule" id="PRU00278"/>
    </source>
</evidence>
<dbReference type="InterPro" id="IPR000297">
    <property type="entry name" value="PPIase_PpiC"/>
</dbReference>
<comment type="catalytic activity">
    <reaction evidence="1">
        <text>[protein]-peptidylproline (omega=180) = [protein]-peptidylproline (omega=0)</text>
        <dbReference type="Rhea" id="RHEA:16237"/>
        <dbReference type="Rhea" id="RHEA-COMP:10747"/>
        <dbReference type="Rhea" id="RHEA-COMP:10748"/>
        <dbReference type="ChEBI" id="CHEBI:83833"/>
        <dbReference type="ChEBI" id="CHEBI:83834"/>
        <dbReference type="EC" id="5.2.1.8"/>
    </reaction>
</comment>
<dbReference type="EMBL" id="JSZA02000135">
    <property type="protein sequence ID" value="KHD07528.2"/>
    <property type="molecule type" value="Genomic_DNA"/>
</dbReference>